<comment type="caution">
    <text evidence="1">The sequence shown here is derived from an EMBL/GenBank/DDBJ whole genome shotgun (WGS) entry which is preliminary data.</text>
</comment>
<protein>
    <submittedName>
        <fullName evidence="1">Uncharacterized protein</fullName>
    </submittedName>
</protein>
<proteinExistence type="predicted"/>
<organism evidence="1 2">
    <name type="scientific">Naganishia adeliensis</name>
    <dbReference type="NCBI Taxonomy" id="92952"/>
    <lineage>
        <taxon>Eukaryota</taxon>
        <taxon>Fungi</taxon>
        <taxon>Dikarya</taxon>
        <taxon>Basidiomycota</taxon>
        <taxon>Agaricomycotina</taxon>
        <taxon>Tremellomycetes</taxon>
        <taxon>Filobasidiales</taxon>
        <taxon>Filobasidiaceae</taxon>
        <taxon>Naganishia</taxon>
    </lineage>
</organism>
<dbReference type="Proteomes" id="UP001230649">
    <property type="component" value="Unassembled WGS sequence"/>
</dbReference>
<keyword evidence="2" id="KW-1185">Reference proteome</keyword>
<sequence>MTHGVGSKILGCLPLYHIYGILELGIIPLLNGVPVVILPGFTPERFFSAISTYRINHAYVVPPIVIHMANSPLADSYDLSSLKWTRSAAAPLGKELVAKAKARYGADLVMSQGYGLTESTAVAACQTVEESERFPGSTGTLYPTLEARLLDSDLNDVSPGEPGELCLKGATVMNIVDRLKELIKYNGFQVAPAELEAMLLKHPKVADVAVIGVVSAERATELPRAYVVPAPGAGQPEAVSQEIVDWVAENVGAPHDERMLYPTADNCFARQRIINGFEEVAYCVAGKILRKELRVRAQMDDARSKAINPTVQRMAKL</sequence>
<gene>
    <name evidence="1" type="ORF">QFC20_001011</name>
</gene>
<dbReference type="EMBL" id="JASBWS010000005">
    <property type="protein sequence ID" value="KAJ9115684.1"/>
    <property type="molecule type" value="Genomic_DNA"/>
</dbReference>
<name>A0ACC2WX06_9TREE</name>
<evidence type="ECO:0000313" key="2">
    <source>
        <dbReference type="Proteomes" id="UP001230649"/>
    </source>
</evidence>
<evidence type="ECO:0000313" key="1">
    <source>
        <dbReference type="EMBL" id="KAJ9115684.1"/>
    </source>
</evidence>
<accession>A0ACC2WX06</accession>
<reference evidence="1" key="1">
    <citation type="submission" date="2023-04" db="EMBL/GenBank/DDBJ databases">
        <title>Draft Genome sequencing of Naganishia species isolated from polar environments using Oxford Nanopore Technology.</title>
        <authorList>
            <person name="Leo P."/>
            <person name="Venkateswaran K."/>
        </authorList>
    </citation>
    <scope>NUCLEOTIDE SEQUENCE</scope>
    <source>
        <strain evidence="1">MNA-CCFEE 5262</strain>
    </source>
</reference>